<dbReference type="AlphaFoldDB" id="A0A8B6FWT7"/>
<evidence type="ECO:0000313" key="4">
    <source>
        <dbReference type="Proteomes" id="UP000596742"/>
    </source>
</evidence>
<proteinExistence type="predicted"/>
<sequence>MSDIFKERHAKLGSMVLRLFPKVMQMILKYYVTPNGLQKRFSKNDFRLVFTENEVVLMEKLPKIDDFTIEISYKILRFEFNMLDEPKCKWGNVPHDTEVEIADDVQRLINATHSIIKINTEEVTAQYSEKLLEEIKCMVTRIDSYLEQDDLRNLYTSLCRSETDSSSILQDLTFVKAIEESLPDTESDKRERYSRLSIPIIDIFPKILRDVIRKCEPVAKFLHQRCVPVLTTFYPEQQRIIEELQYSNTYDSLDVSSIYHILRRLKLIPQPTKDWGTLPDKVDINLGDDVERIRCYRNNLAHRSDTKIKKNEFNEYFNEFRSIGHRMDLYFSQPTNYEQEIVDCRTCGMDTAMQAKYENAMMEIENIKLRFEKRPIKFYWGDDFDTWLTNLRSLLKEEKIEGRQQVRVQIIFQNEEEVERNIVVLNSLTEEINEGLSGIEFIVATKGSLVLNVFILVEMLETDEKLLTTLAVFLEKILARITTVTSETIDIVVLPVEESTQWNKPKSIVGQVCLEFDIEAQLLETDDKMEAQLIKITDAILKHSNGSGTNQNITATLLPINLVEVNGNGLDTLGKDFKIQFNDADGTYTDTGFVKYSDNSSQKHRRASLRPGNATSTDSCDHVRGVPRELRSSSVMKPHGIAIFYQKYTEAYGIPILSSWNVNDDALRRACYITRFLFADNYGVRNSFYQRSGRSAVIGVHEGTTSIPEYSHMDPLLGQ</sequence>
<evidence type="ECO:0000256" key="1">
    <source>
        <dbReference type="SAM" id="MobiDB-lite"/>
    </source>
</evidence>
<reference evidence="3" key="1">
    <citation type="submission" date="2018-11" db="EMBL/GenBank/DDBJ databases">
        <authorList>
            <person name="Alioto T."/>
            <person name="Alioto T."/>
        </authorList>
    </citation>
    <scope>NUCLEOTIDE SEQUENCE</scope>
</reference>
<keyword evidence="4" id="KW-1185">Reference proteome</keyword>
<dbReference type="OrthoDB" id="5979063at2759"/>
<comment type="caution">
    <text evidence="3">The sequence shown here is derived from an EMBL/GenBank/DDBJ whole genome shotgun (WGS) entry which is preliminary data.</text>
</comment>
<accession>A0A8B6FWT7</accession>
<feature type="domain" description="DZIP3-like HEPN" evidence="2">
    <location>
        <begin position="247"/>
        <end position="357"/>
    </location>
</feature>
<evidence type="ECO:0000259" key="2">
    <source>
        <dbReference type="Pfam" id="PF18738"/>
    </source>
</evidence>
<gene>
    <name evidence="3" type="ORF">MGAL_10B007515</name>
</gene>
<evidence type="ECO:0000313" key="3">
    <source>
        <dbReference type="EMBL" id="VDI54894.1"/>
    </source>
</evidence>
<protein>
    <recommendedName>
        <fullName evidence="2">DZIP3-like HEPN domain-containing protein</fullName>
    </recommendedName>
</protein>
<dbReference type="EMBL" id="UYJE01007444">
    <property type="protein sequence ID" value="VDI54894.1"/>
    <property type="molecule type" value="Genomic_DNA"/>
</dbReference>
<dbReference type="Proteomes" id="UP000596742">
    <property type="component" value="Unassembled WGS sequence"/>
</dbReference>
<feature type="region of interest" description="Disordered" evidence="1">
    <location>
        <begin position="602"/>
        <end position="622"/>
    </location>
</feature>
<name>A0A8B6FWT7_MYTGA</name>
<dbReference type="Pfam" id="PF18738">
    <property type="entry name" value="HEPN_DZIP3"/>
    <property type="match status" value="1"/>
</dbReference>
<dbReference type="InterPro" id="IPR041249">
    <property type="entry name" value="HEPN_DZIP3"/>
</dbReference>
<organism evidence="3 4">
    <name type="scientific">Mytilus galloprovincialis</name>
    <name type="common">Mediterranean mussel</name>
    <dbReference type="NCBI Taxonomy" id="29158"/>
    <lineage>
        <taxon>Eukaryota</taxon>
        <taxon>Metazoa</taxon>
        <taxon>Spiralia</taxon>
        <taxon>Lophotrochozoa</taxon>
        <taxon>Mollusca</taxon>
        <taxon>Bivalvia</taxon>
        <taxon>Autobranchia</taxon>
        <taxon>Pteriomorphia</taxon>
        <taxon>Mytilida</taxon>
        <taxon>Mytiloidea</taxon>
        <taxon>Mytilidae</taxon>
        <taxon>Mytilinae</taxon>
        <taxon>Mytilus</taxon>
    </lineage>
</organism>